<protein>
    <submittedName>
        <fullName evidence="5">Tetratricopeptide (TPR) repeat protein</fullName>
    </submittedName>
</protein>
<dbReference type="PANTHER" id="PTHR44943">
    <property type="entry name" value="CELLULOSE SYNTHASE OPERON PROTEIN C"/>
    <property type="match status" value="1"/>
</dbReference>
<accession>A0A840SEX0</accession>
<evidence type="ECO:0000313" key="5">
    <source>
        <dbReference type="EMBL" id="MBB5217991.1"/>
    </source>
</evidence>
<dbReference type="Proteomes" id="UP000578697">
    <property type="component" value="Unassembled WGS sequence"/>
</dbReference>
<dbReference type="InterPro" id="IPR011990">
    <property type="entry name" value="TPR-like_helical_dom_sf"/>
</dbReference>
<dbReference type="SUPFAM" id="SSF48452">
    <property type="entry name" value="TPR-like"/>
    <property type="match status" value="1"/>
</dbReference>
<keyword evidence="1" id="KW-0677">Repeat</keyword>
<dbReference type="SMART" id="SM00028">
    <property type="entry name" value="TPR"/>
    <property type="match status" value="4"/>
</dbReference>
<organism evidence="5 7">
    <name type="scientific">Treponema rectale</name>
    <dbReference type="NCBI Taxonomy" id="744512"/>
    <lineage>
        <taxon>Bacteria</taxon>
        <taxon>Pseudomonadati</taxon>
        <taxon>Spirochaetota</taxon>
        <taxon>Spirochaetia</taxon>
        <taxon>Spirochaetales</taxon>
        <taxon>Treponemataceae</taxon>
        <taxon>Treponema</taxon>
    </lineage>
</organism>
<evidence type="ECO:0000256" key="2">
    <source>
        <dbReference type="ARBA" id="ARBA00022803"/>
    </source>
</evidence>
<sequence>MKKISLFVSVLVIALSGAFMSSCDSNYKTVKRMQKMEEGVDNPTTKEELEEAIKKYDKRAIDLVTSQAQTGIWYKILGTRYLDEQMYYEAYAAFDKARLTYPSNANIYYWMGICAGFMSNSVLEYDIDGRRDESLSQKKLNYLRLSEQAYKRALELNPKYYRAMYGIGVLYVFQLEEYEKAIPYLENFVEVQKKNTDGMFVLANAYACTGELDKAAALYDRIISINPNKEKTARAAAGKKKVLDTKASR</sequence>
<evidence type="ECO:0000313" key="8">
    <source>
        <dbReference type="Proteomes" id="UP000593591"/>
    </source>
</evidence>
<keyword evidence="2 3" id="KW-0802">TPR repeat</keyword>
<keyword evidence="4" id="KW-0732">Signal</keyword>
<name>A0A840SEX0_9SPIR</name>
<dbReference type="InterPro" id="IPR019734">
    <property type="entry name" value="TPR_rpt"/>
</dbReference>
<dbReference type="AlphaFoldDB" id="A0A840SEX0"/>
<dbReference type="InterPro" id="IPR051685">
    <property type="entry name" value="Ycf3/AcsC/BcsC/TPR_MFPF"/>
</dbReference>
<reference evidence="5 7" key="2">
    <citation type="submission" date="2020-08" db="EMBL/GenBank/DDBJ databases">
        <title>Genomic Encyclopedia of Type Strains, Phase IV (KMG-IV): sequencing the most valuable type-strain genomes for metagenomic binning, comparative biology and taxonomic classification.</title>
        <authorList>
            <person name="Goeker M."/>
        </authorList>
    </citation>
    <scope>NUCLEOTIDE SEQUENCE [LARGE SCALE GENOMIC DNA]</scope>
    <source>
        <strain evidence="5 7">DSM 103679</strain>
    </source>
</reference>
<dbReference type="KEGG" id="trc:DYE49_07420"/>
<dbReference type="PANTHER" id="PTHR44943:SF8">
    <property type="entry name" value="TPR REPEAT-CONTAINING PROTEIN MJ0263"/>
    <property type="match status" value="1"/>
</dbReference>
<feature type="signal peptide" evidence="4">
    <location>
        <begin position="1"/>
        <end position="21"/>
    </location>
</feature>
<dbReference type="Proteomes" id="UP000593591">
    <property type="component" value="Chromosome"/>
</dbReference>
<gene>
    <name evidence="6" type="ORF">DYE49_07420</name>
    <name evidence="5" type="ORF">HNP77_000335</name>
</gene>
<evidence type="ECO:0000313" key="6">
    <source>
        <dbReference type="EMBL" id="QOS40293.1"/>
    </source>
</evidence>
<dbReference type="EMBL" id="CP031517">
    <property type="protein sequence ID" value="QOS40293.1"/>
    <property type="molecule type" value="Genomic_DNA"/>
</dbReference>
<feature type="chain" id="PRO_5036240817" evidence="4">
    <location>
        <begin position="22"/>
        <end position="249"/>
    </location>
</feature>
<dbReference type="EMBL" id="JACHFR010000001">
    <property type="protein sequence ID" value="MBB5217991.1"/>
    <property type="molecule type" value="Genomic_DNA"/>
</dbReference>
<evidence type="ECO:0000256" key="1">
    <source>
        <dbReference type="ARBA" id="ARBA00022737"/>
    </source>
</evidence>
<feature type="repeat" description="TPR" evidence="3">
    <location>
        <begin position="196"/>
        <end position="229"/>
    </location>
</feature>
<proteinExistence type="predicted"/>
<dbReference type="PROSITE" id="PS51257">
    <property type="entry name" value="PROKAR_LIPOPROTEIN"/>
    <property type="match status" value="1"/>
</dbReference>
<dbReference type="RefSeq" id="WP_184651427.1">
    <property type="nucleotide sequence ID" value="NZ_JACHFR010000001.1"/>
</dbReference>
<evidence type="ECO:0000256" key="4">
    <source>
        <dbReference type="SAM" id="SignalP"/>
    </source>
</evidence>
<evidence type="ECO:0000256" key="3">
    <source>
        <dbReference type="PROSITE-ProRule" id="PRU00339"/>
    </source>
</evidence>
<dbReference type="PROSITE" id="PS50005">
    <property type="entry name" value="TPR"/>
    <property type="match status" value="1"/>
</dbReference>
<dbReference type="Gene3D" id="1.25.40.10">
    <property type="entry name" value="Tetratricopeptide repeat domain"/>
    <property type="match status" value="3"/>
</dbReference>
<dbReference type="Pfam" id="PF13432">
    <property type="entry name" value="TPR_16"/>
    <property type="match status" value="1"/>
</dbReference>
<evidence type="ECO:0000313" key="7">
    <source>
        <dbReference type="Proteomes" id="UP000578697"/>
    </source>
</evidence>
<keyword evidence="7" id="KW-1185">Reference proteome</keyword>
<dbReference type="Pfam" id="PF13181">
    <property type="entry name" value="TPR_8"/>
    <property type="match status" value="1"/>
</dbReference>
<reference evidence="6 8" key="1">
    <citation type="submission" date="2018-08" db="EMBL/GenBank/DDBJ databases">
        <title>The first complete genome of Treponema rectale (CHPAT), a commensal spirochete of the bovine rectum.</title>
        <authorList>
            <person name="Staton G.J."/>
            <person name="Clegg S.R."/>
            <person name="Carter S.D."/>
            <person name="Radford A.D."/>
            <person name="Darby A."/>
            <person name="Hall N."/>
            <person name="Birtles R.J."/>
            <person name="Evans N.J."/>
        </authorList>
    </citation>
    <scope>NUCLEOTIDE SEQUENCE [LARGE SCALE GENOMIC DNA]</scope>
    <source>
        <strain evidence="6 8">CHPA</strain>
    </source>
</reference>